<feature type="compositionally biased region" description="Basic and acidic residues" evidence="1">
    <location>
        <begin position="29"/>
        <end position="56"/>
    </location>
</feature>
<evidence type="ECO:0000313" key="2">
    <source>
        <dbReference type="EMBL" id="KAE8728943.1"/>
    </source>
</evidence>
<evidence type="ECO:0000313" key="3">
    <source>
        <dbReference type="Proteomes" id="UP000436088"/>
    </source>
</evidence>
<proteinExistence type="predicted"/>
<dbReference type="EMBL" id="VEPZ02000244">
    <property type="protein sequence ID" value="KAE8728943.1"/>
    <property type="molecule type" value="Genomic_DNA"/>
</dbReference>
<organism evidence="2 3">
    <name type="scientific">Hibiscus syriacus</name>
    <name type="common">Rose of Sharon</name>
    <dbReference type="NCBI Taxonomy" id="106335"/>
    <lineage>
        <taxon>Eukaryota</taxon>
        <taxon>Viridiplantae</taxon>
        <taxon>Streptophyta</taxon>
        <taxon>Embryophyta</taxon>
        <taxon>Tracheophyta</taxon>
        <taxon>Spermatophyta</taxon>
        <taxon>Magnoliopsida</taxon>
        <taxon>eudicotyledons</taxon>
        <taxon>Gunneridae</taxon>
        <taxon>Pentapetalae</taxon>
        <taxon>rosids</taxon>
        <taxon>malvids</taxon>
        <taxon>Malvales</taxon>
        <taxon>Malvaceae</taxon>
        <taxon>Malvoideae</taxon>
        <taxon>Hibiscus</taxon>
    </lineage>
</organism>
<sequence length="86" mass="10014">MCRRFCLMSPIKRLRDLRRSFLLPPKEALELHRHSGESRDGGVSENEKDSEREKSRKTTQSSNLDVHAMISRLEHHYPVEAGLIML</sequence>
<dbReference type="Proteomes" id="UP000436088">
    <property type="component" value="Unassembled WGS sequence"/>
</dbReference>
<comment type="caution">
    <text evidence="2">The sequence shown here is derived from an EMBL/GenBank/DDBJ whole genome shotgun (WGS) entry which is preliminary data.</text>
</comment>
<evidence type="ECO:0000256" key="1">
    <source>
        <dbReference type="SAM" id="MobiDB-lite"/>
    </source>
</evidence>
<accession>A0A6A3CIF8</accession>
<dbReference type="AlphaFoldDB" id="A0A6A3CIF8"/>
<feature type="region of interest" description="Disordered" evidence="1">
    <location>
        <begin position="29"/>
        <end position="67"/>
    </location>
</feature>
<gene>
    <name evidence="2" type="ORF">F3Y22_tig00004041pilonHSYRG00049</name>
</gene>
<reference evidence="2" key="1">
    <citation type="submission" date="2019-09" db="EMBL/GenBank/DDBJ databases">
        <title>Draft genome information of white flower Hibiscus syriacus.</title>
        <authorList>
            <person name="Kim Y.-M."/>
        </authorList>
    </citation>
    <scope>NUCLEOTIDE SEQUENCE [LARGE SCALE GENOMIC DNA]</scope>
    <source>
        <strain evidence="2">YM2019G1</strain>
    </source>
</reference>
<protein>
    <submittedName>
        <fullName evidence="2">Uncharacterized protein</fullName>
    </submittedName>
</protein>
<keyword evidence="3" id="KW-1185">Reference proteome</keyword>
<name>A0A6A3CIF8_HIBSY</name>